<dbReference type="EMBL" id="JADEXN010000008">
    <property type="protein sequence ID" value="MBE9039402.1"/>
    <property type="molecule type" value="Genomic_DNA"/>
</dbReference>
<accession>A0A928VSD9</accession>
<comment type="subcellular location">
    <subcellularLocation>
        <location evidence="1">Cell membrane</location>
        <topology evidence="1">Multi-pass membrane protein</topology>
    </subcellularLocation>
    <subcellularLocation>
        <location evidence="8">Membrane</location>
        <topology evidence="8">Multi-pass membrane protein</topology>
    </subcellularLocation>
</comment>
<feature type="transmembrane region" description="Helical" evidence="9">
    <location>
        <begin position="173"/>
        <end position="199"/>
    </location>
</feature>
<evidence type="ECO:0000256" key="2">
    <source>
        <dbReference type="ARBA" id="ARBA00022448"/>
    </source>
</evidence>
<dbReference type="AlphaFoldDB" id="A0A928VSD9"/>
<evidence type="ECO:0000256" key="8">
    <source>
        <dbReference type="RuleBase" id="RU004057"/>
    </source>
</evidence>
<feature type="transmembrane region" description="Helical" evidence="9">
    <location>
        <begin position="31"/>
        <end position="52"/>
    </location>
</feature>
<evidence type="ECO:0000256" key="3">
    <source>
        <dbReference type="ARBA" id="ARBA00022475"/>
    </source>
</evidence>
<keyword evidence="7 9" id="KW-0472">Membrane</keyword>
<dbReference type="PANTHER" id="PTHR30625:SF15">
    <property type="entry name" value="BIOPOLYMER TRANSPORT PROTEIN EXBB"/>
    <property type="match status" value="1"/>
</dbReference>
<keyword evidence="4 9" id="KW-0812">Transmembrane</keyword>
<evidence type="ECO:0000256" key="4">
    <source>
        <dbReference type="ARBA" id="ARBA00022692"/>
    </source>
</evidence>
<comment type="caution">
    <text evidence="11">The sequence shown here is derived from an EMBL/GenBank/DDBJ whole genome shotgun (WGS) entry which is preliminary data.</text>
</comment>
<dbReference type="Proteomes" id="UP000621799">
    <property type="component" value="Unassembled WGS sequence"/>
</dbReference>
<keyword evidence="12" id="KW-1185">Reference proteome</keyword>
<keyword evidence="5 8" id="KW-0653">Protein transport</keyword>
<proteinExistence type="inferred from homology"/>
<dbReference type="GO" id="GO:0017038">
    <property type="term" value="P:protein import"/>
    <property type="evidence" value="ECO:0007669"/>
    <property type="project" value="TreeGrafter"/>
</dbReference>
<dbReference type="InterPro" id="IPR050790">
    <property type="entry name" value="ExbB/TolQ_transport"/>
</dbReference>
<dbReference type="InterPro" id="IPR002898">
    <property type="entry name" value="MotA_ExbB_proton_chnl"/>
</dbReference>
<feature type="domain" description="MotA/TolQ/ExbB proton channel" evidence="10">
    <location>
        <begin position="90"/>
        <end position="209"/>
    </location>
</feature>
<feature type="transmembrane region" description="Helical" evidence="9">
    <location>
        <begin position="129"/>
        <end position="153"/>
    </location>
</feature>
<keyword evidence="6 9" id="KW-1133">Transmembrane helix</keyword>
<evidence type="ECO:0000259" key="10">
    <source>
        <dbReference type="Pfam" id="PF01618"/>
    </source>
</evidence>
<keyword evidence="2 8" id="KW-0813">Transport</keyword>
<name>A0A928VSD9_9CYAN</name>
<reference evidence="11" key="1">
    <citation type="submission" date="2020-10" db="EMBL/GenBank/DDBJ databases">
        <authorList>
            <person name="Castelo-Branco R."/>
            <person name="Eusebio N."/>
            <person name="Adriana R."/>
            <person name="Vieira A."/>
            <person name="Brugerolle De Fraissinette N."/>
            <person name="Rezende De Castro R."/>
            <person name="Schneider M.P."/>
            <person name="Vasconcelos V."/>
            <person name="Leao P.N."/>
        </authorList>
    </citation>
    <scope>NUCLEOTIDE SEQUENCE</scope>
    <source>
        <strain evidence="11">LEGE 11467</strain>
    </source>
</reference>
<evidence type="ECO:0000256" key="1">
    <source>
        <dbReference type="ARBA" id="ARBA00004651"/>
    </source>
</evidence>
<evidence type="ECO:0000256" key="6">
    <source>
        <dbReference type="ARBA" id="ARBA00022989"/>
    </source>
</evidence>
<sequence length="256" mass="28099">MNLFYFLLETPPEVVETQTRIIDEFLKGGPVMWPLLGLSVLTLTAALERGWFWLRLISQEDRIVNDVLEASRYDLSKALEIAEYARHLTIGRFLLAPLQLRQPSPETFRLAMEAAADKEFIKMRRGDKLLETVIAVAPLLGLLGTVTGLISTFDNLTVGGGGSADEATRAASGIGAALLTTAAGMVVAIMALLVFRVFVTLQAQQMDYFSRVGSELELIYRQIWYEPADGTIPPPLPVATIATTDGAASRDNRSQR</sequence>
<organism evidence="11 12">
    <name type="scientific">Zarconia navalis LEGE 11467</name>
    <dbReference type="NCBI Taxonomy" id="1828826"/>
    <lineage>
        <taxon>Bacteria</taxon>
        <taxon>Bacillati</taxon>
        <taxon>Cyanobacteriota</taxon>
        <taxon>Cyanophyceae</taxon>
        <taxon>Oscillatoriophycideae</taxon>
        <taxon>Oscillatoriales</taxon>
        <taxon>Oscillatoriales incertae sedis</taxon>
        <taxon>Zarconia</taxon>
        <taxon>Zarconia navalis</taxon>
    </lineage>
</organism>
<dbReference type="PANTHER" id="PTHR30625">
    <property type="entry name" value="PROTEIN TOLQ"/>
    <property type="match status" value="1"/>
</dbReference>
<protein>
    <submittedName>
        <fullName evidence="11">MotA/TolQ/ExbB proton channel family protein</fullName>
    </submittedName>
</protein>
<dbReference type="GO" id="GO:0005886">
    <property type="term" value="C:plasma membrane"/>
    <property type="evidence" value="ECO:0007669"/>
    <property type="project" value="UniProtKB-SubCell"/>
</dbReference>
<dbReference type="Pfam" id="PF01618">
    <property type="entry name" value="MotA_ExbB"/>
    <property type="match status" value="1"/>
</dbReference>
<evidence type="ECO:0000256" key="9">
    <source>
        <dbReference type="SAM" id="Phobius"/>
    </source>
</evidence>
<evidence type="ECO:0000256" key="7">
    <source>
        <dbReference type="ARBA" id="ARBA00023136"/>
    </source>
</evidence>
<gene>
    <name evidence="11" type="ORF">IQ235_01150</name>
</gene>
<comment type="similarity">
    <text evidence="8">Belongs to the exbB/tolQ family.</text>
</comment>
<keyword evidence="3" id="KW-1003">Cell membrane</keyword>
<evidence type="ECO:0000313" key="12">
    <source>
        <dbReference type="Proteomes" id="UP000621799"/>
    </source>
</evidence>
<evidence type="ECO:0000313" key="11">
    <source>
        <dbReference type="EMBL" id="MBE9039402.1"/>
    </source>
</evidence>
<evidence type="ECO:0000256" key="5">
    <source>
        <dbReference type="ARBA" id="ARBA00022927"/>
    </source>
</evidence>